<feature type="compositionally biased region" description="Basic and acidic residues" evidence="1">
    <location>
        <begin position="8"/>
        <end position="18"/>
    </location>
</feature>
<dbReference type="PANTHER" id="PTHR38033:SF1">
    <property type="entry name" value="DOTU FAMILY TYPE IV_VI SECRETION SYSTEM PROTEIN"/>
    <property type="match status" value="1"/>
</dbReference>
<feature type="domain" description="Type IV / VI secretion system DotU" evidence="3">
    <location>
        <begin position="43"/>
        <end position="247"/>
    </location>
</feature>
<dbReference type="Proteomes" id="UP000033260">
    <property type="component" value="Chromosome"/>
</dbReference>
<gene>
    <name evidence="4" type="ORF">N805_02085</name>
</gene>
<evidence type="ECO:0000313" key="5">
    <source>
        <dbReference type="Proteomes" id="UP000033260"/>
    </source>
</evidence>
<feature type="transmembrane region" description="Helical" evidence="2">
    <location>
        <begin position="226"/>
        <end position="246"/>
    </location>
</feature>
<name>A0AAU8RR96_PSEPU</name>
<sequence>MSIASNKTYDKDQQDTRESPPISELFPQVDRLGFETRSNTNNPILDIASPLLGLVVRLEGTERYEHVEQLFAYVKNQIHVMVEEVRQLEHCDEGDRVVFSYCLCCVVDEAVMATPWGRDSPWKAQSLLSVIHDETRGGEKFFSVLERLLEAPEGRYDLFVFLFWCLALGYRGKYANQTHGDDELEVWLNRVHDRIVELRGPEPGSHRLTDPLNNVAPRHYRMHRQWPWWTPWVIMGVVCTGVYVYLTARLNSITQQVLDSLQTMLQP</sequence>
<dbReference type="InterPro" id="IPR038522">
    <property type="entry name" value="T4/T6SS_DotU_sf"/>
</dbReference>
<evidence type="ECO:0000313" key="4">
    <source>
        <dbReference type="EMBL" id="AJQ46084.1"/>
    </source>
</evidence>
<dbReference type="AlphaFoldDB" id="A0AAU8RR96"/>
<dbReference type="PANTHER" id="PTHR38033">
    <property type="entry name" value="MEMBRANE PROTEIN-RELATED"/>
    <property type="match status" value="1"/>
</dbReference>
<dbReference type="InterPro" id="IPR017732">
    <property type="entry name" value="T4/T6SS_DotU"/>
</dbReference>
<evidence type="ECO:0000259" key="3">
    <source>
        <dbReference type="Pfam" id="PF09850"/>
    </source>
</evidence>
<proteinExistence type="predicted"/>
<feature type="region of interest" description="Disordered" evidence="1">
    <location>
        <begin position="1"/>
        <end position="22"/>
    </location>
</feature>
<evidence type="ECO:0000256" key="1">
    <source>
        <dbReference type="SAM" id="MobiDB-lite"/>
    </source>
</evidence>
<evidence type="ECO:0000256" key="2">
    <source>
        <dbReference type="SAM" id="Phobius"/>
    </source>
</evidence>
<dbReference type="NCBIfam" id="NF038228">
    <property type="entry name" value="IcmH_DotU_IVB"/>
    <property type="match status" value="1"/>
</dbReference>
<reference evidence="4 5" key="1">
    <citation type="submission" date="2015-02" db="EMBL/GenBank/DDBJ databases">
        <title>Complete Genome Sequencing of Pseudomonas putida S13.1.2.</title>
        <authorList>
            <person name="Chong T.M."/>
            <person name="Chan K.G."/>
            <person name="Dessaux Y."/>
        </authorList>
    </citation>
    <scope>NUCLEOTIDE SEQUENCE [LARGE SCALE GENOMIC DNA]</scope>
    <source>
        <strain evidence="4 5">S13.1.2</strain>
    </source>
</reference>
<dbReference type="RefSeq" id="WP_019470580.1">
    <property type="nucleotide sequence ID" value="NZ_CP010979.1"/>
</dbReference>
<keyword evidence="2" id="KW-0812">Transmembrane</keyword>
<keyword evidence="2" id="KW-1133">Transmembrane helix</keyword>
<keyword evidence="2" id="KW-0472">Membrane</keyword>
<dbReference type="EMBL" id="CP010979">
    <property type="protein sequence ID" value="AJQ46084.1"/>
    <property type="molecule type" value="Genomic_DNA"/>
</dbReference>
<organism evidence="4 5">
    <name type="scientific">Pseudomonas putida S13.1.2</name>
    <dbReference type="NCBI Taxonomy" id="1384061"/>
    <lineage>
        <taxon>Bacteria</taxon>
        <taxon>Pseudomonadati</taxon>
        <taxon>Pseudomonadota</taxon>
        <taxon>Gammaproteobacteria</taxon>
        <taxon>Pseudomonadales</taxon>
        <taxon>Pseudomonadaceae</taxon>
        <taxon>Pseudomonas</taxon>
    </lineage>
</organism>
<dbReference type="Gene3D" id="1.25.40.590">
    <property type="entry name" value="Type IV / VI secretion system, DotU"/>
    <property type="match status" value="1"/>
</dbReference>
<accession>A0AAU8RR96</accession>
<dbReference type="NCBIfam" id="TIGR03349">
    <property type="entry name" value="IV_VI_DotU"/>
    <property type="match status" value="1"/>
</dbReference>
<protein>
    <recommendedName>
        <fullName evidence="3">Type IV / VI secretion system DotU domain-containing protein</fullName>
    </recommendedName>
</protein>
<dbReference type="Pfam" id="PF09850">
    <property type="entry name" value="DotU"/>
    <property type="match status" value="1"/>
</dbReference>